<evidence type="ECO:0000313" key="2">
    <source>
        <dbReference type="EMBL" id="KFB39948.1"/>
    </source>
</evidence>
<evidence type="ECO:0000313" key="3">
    <source>
        <dbReference type="EnsemblMetazoa" id="ASIC007331-PA"/>
    </source>
</evidence>
<evidence type="ECO:0000313" key="4">
    <source>
        <dbReference type="Proteomes" id="UP000030765"/>
    </source>
</evidence>
<name>A0A084VPQ4_ANOSI</name>
<keyword evidence="4" id="KW-1185">Reference proteome</keyword>
<organism evidence="2">
    <name type="scientific">Anopheles sinensis</name>
    <name type="common">Mosquito</name>
    <dbReference type="NCBI Taxonomy" id="74873"/>
    <lineage>
        <taxon>Eukaryota</taxon>
        <taxon>Metazoa</taxon>
        <taxon>Ecdysozoa</taxon>
        <taxon>Arthropoda</taxon>
        <taxon>Hexapoda</taxon>
        <taxon>Insecta</taxon>
        <taxon>Pterygota</taxon>
        <taxon>Neoptera</taxon>
        <taxon>Endopterygota</taxon>
        <taxon>Diptera</taxon>
        <taxon>Nematocera</taxon>
        <taxon>Culicoidea</taxon>
        <taxon>Culicidae</taxon>
        <taxon>Anophelinae</taxon>
        <taxon>Anopheles</taxon>
    </lineage>
</organism>
<feature type="region of interest" description="Disordered" evidence="1">
    <location>
        <begin position="10"/>
        <end position="31"/>
    </location>
</feature>
<accession>A0A084VPQ4</accession>
<feature type="compositionally biased region" description="Basic residues" evidence="1">
    <location>
        <begin position="15"/>
        <end position="31"/>
    </location>
</feature>
<sequence length="221" mass="24969">MPPDFCYPPAPTGRLKGRSKTSRSHHRHGKVGRNELWRCPPLCANDSRICWLSGKLKRTKTKPCMRAIDARERTSTGTRCTTMQETRRGGCVVLFDYLQHTQARRKVDYSAAANKNTNHKESNVEGVRRNRGNLPRLVQRVGVGDDALLWPSRVQSSASRVVSNGSRSPRHNHKHVQTLSTNFLSLVLASKRFIETVASEPCTQQPSRGKLNRDLPTLELY</sequence>
<dbReference type="EMBL" id="KE524999">
    <property type="protein sequence ID" value="KFB39948.1"/>
    <property type="molecule type" value="Genomic_DNA"/>
</dbReference>
<reference evidence="2 4" key="1">
    <citation type="journal article" date="2014" name="BMC Genomics">
        <title>Genome sequence of Anopheles sinensis provides insight into genetics basis of mosquito competence for malaria parasites.</title>
        <authorList>
            <person name="Zhou D."/>
            <person name="Zhang D."/>
            <person name="Ding G."/>
            <person name="Shi L."/>
            <person name="Hou Q."/>
            <person name="Ye Y."/>
            <person name="Xu Y."/>
            <person name="Zhou H."/>
            <person name="Xiong C."/>
            <person name="Li S."/>
            <person name="Yu J."/>
            <person name="Hong S."/>
            <person name="Yu X."/>
            <person name="Zou P."/>
            <person name="Chen C."/>
            <person name="Chang X."/>
            <person name="Wang W."/>
            <person name="Lv Y."/>
            <person name="Sun Y."/>
            <person name="Ma L."/>
            <person name="Shen B."/>
            <person name="Zhu C."/>
        </authorList>
    </citation>
    <scope>NUCLEOTIDE SEQUENCE [LARGE SCALE GENOMIC DNA]</scope>
</reference>
<dbReference type="EMBL" id="ATLV01015024">
    <property type="status" value="NOT_ANNOTATED_CDS"/>
    <property type="molecule type" value="Genomic_DNA"/>
</dbReference>
<reference evidence="3" key="2">
    <citation type="submission" date="2020-05" db="UniProtKB">
        <authorList>
            <consortium name="EnsemblMetazoa"/>
        </authorList>
    </citation>
    <scope>IDENTIFICATION</scope>
</reference>
<dbReference type="AlphaFoldDB" id="A0A084VPQ4"/>
<gene>
    <name evidence="2" type="ORF">ZHAS_00007331</name>
</gene>
<dbReference type="EnsemblMetazoa" id="ASIC007331-RA">
    <property type="protein sequence ID" value="ASIC007331-PA"/>
    <property type="gene ID" value="ASIC007331"/>
</dbReference>
<feature type="region of interest" description="Disordered" evidence="1">
    <location>
        <begin position="200"/>
        <end position="221"/>
    </location>
</feature>
<dbReference type="VEuPathDB" id="VectorBase:ASIC007331"/>
<dbReference type="Proteomes" id="UP000030765">
    <property type="component" value="Unassembled WGS sequence"/>
</dbReference>
<proteinExistence type="predicted"/>
<evidence type="ECO:0000256" key="1">
    <source>
        <dbReference type="SAM" id="MobiDB-lite"/>
    </source>
</evidence>
<protein>
    <submittedName>
        <fullName evidence="2 3">Uncharacterized protein</fullName>
    </submittedName>
</protein>